<reference evidence="1 2" key="1">
    <citation type="submission" date="2014-10" db="EMBL/GenBank/DDBJ databases">
        <title>Genome sequence of Ponticoccus sp. strain UMTAT08 isolated from clonal culture of toxic dinoflagellate Alexandrium tamiyavanichii.</title>
        <authorList>
            <person name="Gan H.Y."/>
            <person name="Muhd D.-D."/>
            <person name="Mohd Noor M.E."/>
            <person name="Yeong Y.S."/>
            <person name="Usup G."/>
        </authorList>
    </citation>
    <scope>NUCLEOTIDE SEQUENCE [LARGE SCALE GENOMIC DNA]</scope>
    <source>
        <strain evidence="1 2">UMTAT08</strain>
    </source>
</reference>
<comment type="caution">
    <text evidence="1">The sequence shown here is derived from an EMBL/GenBank/DDBJ whole genome shotgun (WGS) entry which is preliminary data.</text>
</comment>
<dbReference type="OrthoDB" id="7873897at2"/>
<dbReference type="AlphaFoldDB" id="A0A0B3S6K4"/>
<evidence type="ECO:0000313" key="1">
    <source>
        <dbReference type="EMBL" id="KHQ52311.1"/>
    </source>
</evidence>
<proteinExistence type="predicted"/>
<name>A0A0B3S6K4_9RHOB</name>
<dbReference type="STRING" id="561184.SAMN05216376_102296"/>
<protein>
    <submittedName>
        <fullName evidence="1">Uncharacterized protein</fullName>
    </submittedName>
</protein>
<sequence length="98" mass="11042">MRFRGQVDVCFLAGEKGLVVMLNRIEGMPKTGMRVCIGETETRIIDVGRNSTDGQPVSTRDCLTGRPCSPYGFILIDFLEQRPKRGVWVEEARDNDHV</sequence>
<evidence type="ECO:0000313" key="2">
    <source>
        <dbReference type="Proteomes" id="UP000030960"/>
    </source>
</evidence>
<keyword evidence="2" id="KW-1185">Reference proteome</keyword>
<dbReference type="EMBL" id="JSUQ01000012">
    <property type="protein sequence ID" value="KHQ52311.1"/>
    <property type="molecule type" value="Genomic_DNA"/>
</dbReference>
<dbReference type="RefSeq" id="WP_043143576.1">
    <property type="nucleotide sequence ID" value="NZ_BMGQ01000002.1"/>
</dbReference>
<dbReference type="GeneID" id="66499724"/>
<gene>
    <name evidence="1" type="ORF">OA50_03329</name>
</gene>
<accession>A0A0B3S6K4</accession>
<organism evidence="1 2">
    <name type="scientific">Mameliella alba</name>
    <dbReference type="NCBI Taxonomy" id="561184"/>
    <lineage>
        <taxon>Bacteria</taxon>
        <taxon>Pseudomonadati</taxon>
        <taxon>Pseudomonadota</taxon>
        <taxon>Alphaproteobacteria</taxon>
        <taxon>Rhodobacterales</taxon>
        <taxon>Roseobacteraceae</taxon>
        <taxon>Mameliella</taxon>
    </lineage>
</organism>
<dbReference type="Proteomes" id="UP000030960">
    <property type="component" value="Unassembled WGS sequence"/>
</dbReference>
<accession>A0A225Q3G9</accession>